<name>M8BGU3_AEGTA</name>
<protein>
    <submittedName>
        <fullName evidence="1">Uncharacterized protein</fullName>
    </submittedName>
</protein>
<sequence length="124" mass="12799">MLPQAPTPAAQVPHAGIPRATIVMLQPRGATLGALLGRNTQGEAAAHRCCRRCDAALVAPPVWERSNSTMVAALARDLGVAVQCSVLHWNTDGAAMELRWRLPCSDAAIADAPGAASQHSSAAG</sequence>
<dbReference type="AlphaFoldDB" id="M8BGU3"/>
<accession>M8BGU3</accession>
<dbReference type="EnsemblPlants" id="EMT05953">
    <property type="protein sequence ID" value="EMT05953"/>
    <property type="gene ID" value="F775_43810"/>
</dbReference>
<evidence type="ECO:0000313" key="1">
    <source>
        <dbReference type="EnsemblPlants" id="EMT05953"/>
    </source>
</evidence>
<organism evidence="1">
    <name type="scientific">Aegilops tauschii</name>
    <name type="common">Tausch's goatgrass</name>
    <name type="synonym">Aegilops squarrosa</name>
    <dbReference type="NCBI Taxonomy" id="37682"/>
    <lineage>
        <taxon>Eukaryota</taxon>
        <taxon>Viridiplantae</taxon>
        <taxon>Streptophyta</taxon>
        <taxon>Embryophyta</taxon>
        <taxon>Tracheophyta</taxon>
        <taxon>Spermatophyta</taxon>
        <taxon>Magnoliopsida</taxon>
        <taxon>Liliopsida</taxon>
        <taxon>Poales</taxon>
        <taxon>Poaceae</taxon>
        <taxon>BOP clade</taxon>
        <taxon>Pooideae</taxon>
        <taxon>Triticodae</taxon>
        <taxon>Triticeae</taxon>
        <taxon>Triticinae</taxon>
        <taxon>Aegilops</taxon>
    </lineage>
</organism>
<reference evidence="1" key="1">
    <citation type="submission" date="2015-06" db="UniProtKB">
        <authorList>
            <consortium name="EnsemblPlants"/>
        </authorList>
    </citation>
    <scope>IDENTIFICATION</scope>
</reference>
<proteinExistence type="predicted"/>